<accession>A0A840ZGN9</accession>
<dbReference type="Proteomes" id="UP000583454">
    <property type="component" value="Unassembled WGS sequence"/>
</dbReference>
<evidence type="ECO:0000313" key="2">
    <source>
        <dbReference type="Proteomes" id="UP000583454"/>
    </source>
</evidence>
<dbReference type="EMBL" id="JACHOP010000002">
    <property type="protein sequence ID" value="MBB5756147.1"/>
    <property type="molecule type" value="Genomic_DNA"/>
</dbReference>
<evidence type="ECO:0008006" key="3">
    <source>
        <dbReference type="Google" id="ProtNLM"/>
    </source>
</evidence>
<protein>
    <recommendedName>
        <fullName evidence="3">N-acetyltransferase</fullName>
    </recommendedName>
</protein>
<proteinExistence type="predicted"/>
<gene>
    <name evidence="1" type="ORF">HNR00_000843</name>
</gene>
<name>A0A840ZGN9_9HYPH</name>
<organism evidence="1 2">
    <name type="scientific">Methylorubrum rhodinum</name>
    <dbReference type="NCBI Taxonomy" id="29428"/>
    <lineage>
        <taxon>Bacteria</taxon>
        <taxon>Pseudomonadati</taxon>
        <taxon>Pseudomonadota</taxon>
        <taxon>Alphaproteobacteria</taxon>
        <taxon>Hyphomicrobiales</taxon>
        <taxon>Methylobacteriaceae</taxon>
        <taxon>Methylorubrum</taxon>
    </lineage>
</organism>
<reference evidence="1 2" key="1">
    <citation type="submission" date="2020-08" db="EMBL/GenBank/DDBJ databases">
        <title>Genomic Encyclopedia of Type Strains, Phase IV (KMG-IV): sequencing the most valuable type-strain genomes for metagenomic binning, comparative biology and taxonomic classification.</title>
        <authorList>
            <person name="Goeker M."/>
        </authorList>
    </citation>
    <scope>NUCLEOTIDE SEQUENCE [LARGE SCALE GENOMIC DNA]</scope>
    <source>
        <strain evidence="1 2">DSM 2163</strain>
    </source>
</reference>
<dbReference type="RefSeq" id="WP_183565332.1">
    <property type="nucleotide sequence ID" value="NZ_JACHOP010000002.1"/>
</dbReference>
<comment type="caution">
    <text evidence="1">The sequence shown here is derived from an EMBL/GenBank/DDBJ whole genome shotgun (WGS) entry which is preliminary data.</text>
</comment>
<keyword evidence="2" id="KW-1185">Reference proteome</keyword>
<sequence>MRRTYAEYEAVRRAVRERVALDWRTPGLRLDGISHEALRTARGWKRPPRLVDWDWQRIVKGKSGADLDLAIWHEDTLCGIAYGQAKPDWLEIGWLEGSPHIHPLKGQVIDLALAVLRTQAIAFDIPETRLKNPIEPLREGYRHRGWTDLVAVADAVYLCRRKP</sequence>
<evidence type="ECO:0000313" key="1">
    <source>
        <dbReference type="EMBL" id="MBB5756147.1"/>
    </source>
</evidence>
<dbReference type="AlphaFoldDB" id="A0A840ZGN9"/>